<dbReference type="PANTHER" id="PTHR30624:SF10">
    <property type="entry name" value="CONSERVED PROTEIN"/>
    <property type="match status" value="1"/>
</dbReference>
<evidence type="ECO:0000313" key="9">
    <source>
        <dbReference type="Proteomes" id="UP000267250"/>
    </source>
</evidence>
<evidence type="ECO:0000313" key="8">
    <source>
        <dbReference type="EMBL" id="AZR72867.1"/>
    </source>
</evidence>
<dbReference type="InterPro" id="IPR045569">
    <property type="entry name" value="Metalloprtase-TldD/E_C"/>
</dbReference>
<reference evidence="8 9" key="1">
    <citation type="submission" date="2016-07" db="EMBL/GenBank/DDBJ databases">
        <title>Genome and transcriptome analysis of iron-reducing fermentative bacteria Anoxybacter fermentans.</title>
        <authorList>
            <person name="Zeng X."/>
            <person name="Shao Z."/>
        </authorList>
    </citation>
    <scope>NUCLEOTIDE SEQUENCE [LARGE SCALE GENOMIC DNA]</scope>
    <source>
        <strain evidence="8 9">DY22613</strain>
    </source>
</reference>
<dbReference type="EMBL" id="CP016379">
    <property type="protein sequence ID" value="AZR72867.1"/>
    <property type="molecule type" value="Genomic_DNA"/>
</dbReference>
<keyword evidence="9" id="KW-1185">Reference proteome</keyword>
<dbReference type="RefSeq" id="WP_127016205.1">
    <property type="nucleotide sequence ID" value="NZ_CP016379.1"/>
</dbReference>
<keyword evidence="2" id="KW-0645">Protease</keyword>
<dbReference type="InterPro" id="IPR036059">
    <property type="entry name" value="TldD/PmbA_sf"/>
</dbReference>
<evidence type="ECO:0000256" key="3">
    <source>
        <dbReference type="ARBA" id="ARBA00022801"/>
    </source>
</evidence>
<dbReference type="OrthoDB" id="9803213at2"/>
<name>A0A3Q9HPW4_9FIRM</name>
<dbReference type="SUPFAM" id="SSF111283">
    <property type="entry name" value="Putative modulator of DNA gyrase, PmbA/TldD"/>
    <property type="match status" value="1"/>
</dbReference>
<evidence type="ECO:0000259" key="7">
    <source>
        <dbReference type="Pfam" id="PF19290"/>
    </source>
</evidence>
<evidence type="ECO:0000256" key="2">
    <source>
        <dbReference type="ARBA" id="ARBA00022670"/>
    </source>
</evidence>
<evidence type="ECO:0000259" key="5">
    <source>
        <dbReference type="Pfam" id="PF01523"/>
    </source>
</evidence>
<protein>
    <submittedName>
        <fullName evidence="8">Peptidase C69</fullName>
    </submittedName>
</protein>
<dbReference type="GO" id="GO:0008237">
    <property type="term" value="F:metallopeptidase activity"/>
    <property type="evidence" value="ECO:0007669"/>
    <property type="project" value="UniProtKB-KW"/>
</dbReference>
<dbReference type="FunFam" id="3.30.2290.10:FF:000003">
    <property type="entry name" value="Zinc-dependent protease, TldD/PmbA family"/>
    <property type="match status" value="1"/>
</dbReference>
<dbReference type="Pfam" id="PF19290">
    <property type="entry name" value="PmbA_TldD_2nd"/>
    <property type="match status" value="1"/>
</dbReference>
<sequence>MKEKILKVLEVLKKHRVDYADIRVNDIMEEKISTENLKVRNLSTSRSRGYGIRVYLDGSMGFAASQDFDKMEETALKALEIAKASRLIQHRPIQLAPKEVVIDHYETPIKIDPFTISKKEKLDLLFEAEREMRRHAELFRTLGSMDFRKEEKIFADTEGSFITQKLYESGCGIEAIAANENDMQSRSYPNSFRGNFGTSGYEYILEQKLVENAGDIAKEAAALLEAEECPSGVFDIIIDGSQLALQIHESIGHPIELDRVFGSEADFAGTSFLSPDMIGFKYGSEYVNVVADATVPLGLGTFGYDDDGVKAQRTEIITKGIFKNFLTSRETASLLNQPSNGTNRADGWGRAPIVRMTNINLLPGDKELDELIAGIDYGFFFKTNKSWSIDDKRLNFQFGCEIAYEIKDGKLTGKIFKNPIYTGITPEFWASCDGVCNEKYWKMYGTPNCGKGQPLQIAHVGHGAAPARFRNIKVGVADVK</sequence>
<accession>A0A3Q9HPW4</accession>
<dbReference type="KEGG" id="aft:BBF96_05360"/>
<dbReference type="InterPro" id="IPR002510">
    <property type="entry name" value="Metalloprtase-TldD/E_N"/>
</dbReference>
<dbReference type="GO" id="GO:0006508">
    <property type="term" value="P:proteolysis"/>
    <property type="evidence" value="ECO:0007669"/>
    <property type="project" value="UniProtKB-KW"/>
</dbReference>
<dbReference type="GO" id="GO:0005829">
    <property type="term" value="C:cytosol"/>
    <property type="evidence" value="ECO:0007669"/>
    <property type="project" value="TreeGrafter"/>
</dbReference>
<dbReference type="InterPro" id="IPR035068">
    <property type="entry name" value="TldD/PmbA_N"/>
</dbReference>
<dbReference type="InterPro" id="IPR045570">
    <property type="entry name" value="Metalloprtase-TldD/E_cen_dom"/>
</dbReference>
<organism evidence="8 9">
    <name type="scientific">Anoxybacter fermentans</name>
    <dbReference type="NCBI Taxonomy" id="1323375"/>
    <lineage>
        <taxon>Bacteria</taxon>
        <taxon>Bacillati</taxon>
        <taxon>Bacillota</taxon>
        <taxon>Clostridia</taxon>
        <taxon>Halanaerobiales</taxon>
        <taxon>Anoxybacter</taxon>
    </lineage>
</organism>
<evidence type="ECO:0000256" key="1">
    <source>
        <dbReference type="ARBA" id="ARBA00005836"/>
    </source>
</evidence>
<proteinExistence type="inferred from homology"/>
<dbReference type="InterPro" id="IPR051463">
    <property type="entry name" value="Peptidase_U62_metallo"/>
</dbReference>
<keyword evidence="3" id="KW-0378">Hydrolase</keyword>
<evidence type="ECO:0000259" key="6">
    <source>
        <dbReference type="Pfam" id="PF19289"/>
    </source>
</evidence>
<keyword evidence="4" id="KW-0482">Metalloprotease</keyword>
<feature type="domain" description="Metalloprotease TldD/E central" evidence="7">
    <location>
        <begin position="112"/>
        <end position="222"/>
    </location>
</feature>
<comment type="similarity">
    <text evidence="1">Belongs to the peptidase U62 family.</text>
</comment>
<dbReference type="PANTHER" id="PTHR30624">
    <property type="entry name" value="UNCHARACTERIZED PROTEIN TLDD AND PMBA"/>
    <property type="match status" value="1"/>
</dbReference>
<dbReference type="Pfam" id="PF19289">
    <property type="entry name" value="PmbA_TldD_3rd"/>
    <property type="match status" value="1"/>
</dbReference>
<feature type="domain" description="Metalloprotease TldD/E N-terminal" evidence="5">
    <location>
        <begin position="20"/>
        <end position="82"/>
    </location>
</feature>
<dbReference type="Gene3D" id="3.30.2290.10">
    <property type="entry name" value="PmbA/TldD superfamily"/>
    <property type="match status" value="1"/>
</dbReference>
<evidence type="ECO:0000256" key="4">
    <source>
        <dbReference type="ARBA" id="ARBA00023049"/>
    </source>
</evidence>
<feature type="domain" description="Metalloprotease TldD/E C-terminal" evidence="6">
    <location>
        <begin position="232"/>
        <end position="472"/>
    </location>
</feature>
<dbReference type="AlphaFoldDB" id="A0A3Q9HPW4"/>
<dbReference type="Proteomes" id="UP000267250">
    <property type="component" value="Chromosome"/>
</dbReference>
<gene>
    <name evidence="8" type="ORF">BBF96_05360</name>
</gene>
<dbReference type="Pfam" id="PF01523">
    <property type="entry name" value="PmbA_TldD_1st"/>
    <property type="match status" value="1"/>
</dbReference>